<evidence type="ECO:0000313" key="2">
    <source>
        <dbReference type="Proteomes" id="UP001592531"/>
    </source>
</evidence>
<keyword evidence="2" id="KW-1185">Reference proteome</keyword>
<proteinExistence type="predicted"/>
<accession>A0ABV6W5F0</accession>
<reference evidence="1 2" key="1">
    <citation type="submission" date="2024-09" db="EMBL/GenBank/DDBJ databases">
        <authorList>
            <person name="Lee S.D."/>
        </authorList>
    </citation>
    <scope>NUCLEOTIDE SEQUENCE [LARGE SCALE GENOMIC DNA]</scope>
    <source>
        <strain evidence="1 2">N8-3</strain>
    </source>
</reference>
<organism evidence="1 2">
    <name type="scientific">Streptacidiphilus cavernicola</name>
    <dbReference type="NCBI Taxonomy" id="3342716"/>
    <lineage>
        <taxon>Bacteria</taxon>
        <taxon>Bacillati</taxon>
        <taxon>Actinomycetota</taxon>
        <taxon>Actinomycetes</taxon>
        <taxon>Kitasatosporales</taxon>
        <taxon>Streptomycetaceae</taxon>
        <taxon>Streptacidiphilus</taxon>
    </lineage>
</organism>
<comment type="caution">
    <text evidence="1">The sequence shown here is derived from an EMBL/GenBank/DDBJ whole genome shotgun (WGS) entry which is preliminary data.</text>
</comment>
<gene>
    <name evidence="1" type="ORF">ACEZDE_31885</name>
</gene>
<protein>
    <submittedName>
        <fullName evidence="1">Uncharacterized protein</fullName>
    </submittedName>
</protein>
<dbReference type="EMBL" id="JBHFAB010000035">
    <property type="protein sequence ID" value="MFC1421210.1"/>
    <property type="molecule type" value="Genomic_DNA"/>
</dbReference>
<dbReference type="Proteomes" id="UP001592531">
    <property type="component" value="Unassembled WGS sequence"/>
</dbReference>
<dbReference type="RefSeq" id="WP_380543981.1">
    <property type="nucleotide sequence ID" value="NZ_JBHFAB010000035.1"/>
</dbReference>
<evidence type="ECO:0000313" key="1">
    <source>
        <dbReference type="EMBL" id="MFC1421210.1"/>
    </source>
</evidence>
<sequence>MNMPTRFRASCPDCRSTSELGAEAFRLALGASSERTFYSFTCPSCGAAVRKRAGERIVEALSGAGVRTMRLHLGRQAGMVQ</sequence>
<name>A0ABV6W5F0_9ACTN</name>